<dbReference type="SUPFAM" id="SSF51905">
    <property type="entry name" value="FAD/NAD(P)-binding domain"/>
    <property type="match status" value="1"/>
</dbReference>
<gene>
    <name evidence="1" type="ORF">BDV33DRAFT_210234</name>
</gene>
<keyword evidence="2" id="KW-1185">Reference proteome</keyword>
<proteinExistence type="predicted"/>
<organism evidence="1 2">
    <name type="scientific">Aspergillus novoparasiticus</name>
    <dbReference type="NCBI Taxonomy" id="986946"/>
    <lineage>
        <taxon>Eukaryota</taxon>
        <taxon>Fungi</taxon>
        <taxon>Dikarya</taxon>
        <taxon>Ascomycota</taxon>
        <taxon>Pezizomycotina</taxon>
        <taxon>Eurotiomycetes</taxon>
        <taxon>Eurotiomycetidae</taxon>
        <taxon>Eurotiales</taxon>
        <taxon>Aspergillaceae</taxon>
        <taxon>Aspergillus</taxon>
        <taxon>Aspergillus subgen. Circumdati</taxon>
    </lineage>
</organism>
<dbReference type="AlphaFoldDB" id="A0A5N6E760"/>
<dbReference type="EMBL" id="ML733620">
    <property type="protein sequence ID" value="KAB8213401.1"/>
    <property type="molecule type" value="Genomic_DNA"/>
</dbReference>
<reference evidence="1 2" key="1">
    <citation type="submission" date="2019-04" db="EMBL/GenBank/DDBJ databases">
        <title>Fungal friends and foes A comparative genomics study of 23 Aspergillus species from section Flavi.</title>
        <authorList>
            <consortium name="DOE Joint Genome Institute"/>
            <person name="Kjaerbolling I."/>
            <person name="Vesth T.C."/>
            <person name="Frisvad J.C."/>
            <person name="Nybo J.L."/>
            <person name="Theobald S."/>
            <person name="Kildgaard S."/>
            <person name="Petersen T.I."/>
            <person name="Kuo A."/>
            <person name="Sato A."/>
            <person name="Lyhne E.K."/>
            <person name="Kogle M.E."/>
            <person name="Wiebenga A."/>
            <person name="Kun R.S."/>
            <person name="Lubbers R.J."/>
            <person name="Makela M.R."/>
            <person name="Barry K."/>
            <person name="Chovatia M."/>
            <person name="Clum A."/>
            <person name="Daum C."/>
            <person name="Haridas S."/>
            <person name="He G."/>
            <person name="LaButti K."/>
            <person name="Lipzen A."/>
            <person name="Mondo S."/>
            <person name="Pangilinan J."/>
            <person name="Riley R."/>
            <person name="Salamov A."/>
            <person name="Simmons B.A."/>
            <person name="Magnuson J.K."/>
            <person name="Henrissat B."/>
            <person name="Mortensen U.H."/>
            <person name="Larsen T.O."/>
            <person name="De vries R.P."/>
            <person name="Grigoriev I.V."/>
            <person name="Machida M."/>
            <person name="Baker S.E."/>
            <person name="Andersen M.R."/>
        </authorList>
    </citation>
    <scope>NUCLEOTIDE SEQUENCE [LARGE SCALE GENOMIC DNA]</scope>
    <source>
        <strain evidence="1 2">CBS 126849</strain>
    </source>
</reference>
<accession>A0A5N6E760</accession>
<dbReference type="InterPro" id="IPR036188">
    <property type="entry name" value="FAD/NAD-bd_sf"/>
</dbReference>
<name>A0A5N6E760_9EURO</name>
<sequence length="105" mass="11542">MRVPTGIEFACELAKAARVTGWSVKITLLAASDHILPMLKTNQKVSSAMQNSDSGEWKVTLSNGGGELDTDLYIPTTGVLLNNEFISVEFLDENEWVVVDKELRS</sequence>
<protein>
    <submittedName>
        <fullName evidence="1">Uncharacterized protein</fullName>
    </submittedName>
</protein>
<evidence type="ECO:0000313" key="1">
    <source>
        <dbReference type="EMBL" id="KAB8213401.1"/>
    </source>
</evidence>
<evidence type="ECO:0000313" key="2">
    <source>
        <dbReference type="Proteomes" id="UP000326799"/>
    </source>
</evidence>
<dbReference type="Gene3D" id="3.50.50.100">
    <property type="match status" value="1"/>
</dbReference>
<dbReference type="Proteomes" id="UP000326799">
    <property type="component" value="Unassembled WGS sequence"/>
</dbReference>